<dbReference type="PRINTS" id="PR01590">
    <property type="entry name" value="HTHFIS"/>
</dbReference>
<dbReference type="PROSITE" id="PS00676">
    <property type="entry name" value="SIGMA54_INTERACT_2"/>
    <property type="match status" value="1"/>
</dbReference>
<dbReference type="PROSITE" id="PS50045">
    <property type="entry name" value="SIGMA54_INTERACT_4"/>
    <property type="match status" value="1"/>
</dbReference>
<dbReference type="OrthoDB" id="9154941at2"/>
<keyword evidence="6" id="KW-0010">Activator</keyword>
<evidence type="ECO:0000256" key="8">
    <source>
        <dbReference type="SAM" id="MobiDB-lite"/>
    </source>
</evidence>
<keyword evidence="10" id="KW-0966">Cell projection</keyword>
<keyword evidence="7" id="KW-0804">Transcription</keyword>
<evidence type="ECO:0000256" key="7">
    <source>
        <dbReference type="ARBA" id="ARBA00023163"/>
    </source>
</evidence>
<dbReference type="SUPFAM" id="SSF52540">
    <property type="entry name" value="P-loop containing nucleoside triphosphate hydrolases"/>
    <property type="match status" value="1"/>
</dbReference>
<feature type="region of interest" description="Disordered" evidence="8">
    <location>
        <begin position="277"/>
        <end position="296"/>
    </location>
</feature>
<dbReference type="SUPFAM" id="SSF46689">
    <property type="entry name" value="Homeodomain-like"/>
    <property type="match status" value="1"/>
</dbReference>
<dbReference type="Pfam" id="PF25601">
    <property type="entry name" value="AAA_lid_14"/>
    <property type="match status" value="1"/>
</dbReference>
<evidence type="ECO:0000256" key="1">
    <source>
        <dbReference type="ARBA" id="ARBA00022741"/>
    </source>
</evidence>
<sequence length="357" mass="39254">MATASLGSADKQQKIDGLIVGISSAIRNTRKLVRFAADTSARVLITGPSGCGKEVIANALHQTSSRADKPFVAVNCGAIPRELIEAELFGHEKGSFTGATSRRLGHFERAQGGTLFLDEIGDMPMDMQVRLLRVLEDQKIRRVGGDQEIAIDTRIIAATHKDLEAAIAAGTFREDLYYRLSVLQIEASPLHERPEDIPSLLHHFLKQSAPEESRPVFQRETMDALCSYNWPGNARELRNVVERAGVFFAGTEIEPSHLPILLGKPFSAVQKTAPKPARMNVSDWTNAPVEPSEPLTDLPELEDEAFDMKQYLMSAEQTLIKQALKQSGGTVSKAAKLLSLPRTTFIEKMQKLDLQAA</sequence>
<dbReference type="FunFam" id="3.40.50.300:FF:000006">
    <property type="entry name" value="DNA-binding transcriptional regulator NtrC"/>
    <property type="match status" value="1"/>
</dbReference>
<evidence type="ECO:0000256" key="2">
    <source>
        <dbReference type="ARBA" id="ARBA00022840"/>
    </source>
</evidence>
<proteinExistence type="predicted"/>
<evidence type="ECO:0000259" key="9">
    <source>
        <dbReference type="PROSITE" id="PS50045"/>
    </source>
</evidence>
<dbReference type="RefSeq" id="WP_074204121.1">
    <property type="nucleotide sequence ID" value="NZ_FSQW01000001.1"/>
</dbReference>
<dbReference type="Gene3D" id="3.40.50.300">
    <property type="entry name" value="P-loop containing nucleotide triphosphate hydrolases"/>
    <property type="match status" value="1"/>
</dbReference>
<keyword evidence="10" id="KW-0969">Cilium</keyword>
<dbReference type="Gene3D" id="1.10.8.60">
    <property type="match status" value="1"/>
</dbReference>
<dbReference type="InterPro" id="IPR027417">
    <property type="entry name" value="P-loop_NTPase"/>
</dbReference>
<evidence type="ECO:0000256" key="3">
    <source>
        <dbReference type="ARBA" id="ARBA00023012"/>
    </source>
</evidence>
<keyword evidence="2" id="KW-0067">ATP-binding</keyword>
<accession>A0A1N6CWN8</accession>
<dbReference type="InterPro" id="IPR002078">
    <property type="entry name" value="Sigma_54_int"/>
</dbReference>
<evidence type="ECO:0000256" key="5">
    <source>
        <dbReference type="ARBA" id="ARBA00023125"/>
    </source>
</evidence>
<evidence type="ECO:0000256" key="6">
    <source>
        <dbReference type="ARBA" id="ARBA00023159"/>
    </source>
</evidence>
<dbReference type="InterPro" id="IPR058031">
    <property type="entry name" value="AAA_lid_NorR"/>
</dbReference>
<dbReference type="PANTHER" id="PTHR32071">
    <property type="entry name" value="TRANSCRIPTIONAL REGULATORY PROTEIN"/>
    <property type="match status" value="1"/>
</dbReference>
<dbReference type="InterPro" id="IPR009057">
    <property type="entry name" value="Homeodomain-like_sf"/>
</dbReference>
<keyword evidence="3" id="KW-0902">Two-component regulatory system</keyword>
<evidence type="ECO:0000313" key="10">
    <source>
        <dbReference type="EMBL" id="SIN62990.1"/>
    </source>
</evidence>
<reference evidence="11" key="1">
    <citation type="submission" date="2016-11" db="EMBL/GenBank/DDBJ databases">
        <authorList>
            <person name="Varghese N."/>
            <person name="Submissions S."/>
        </authorList>
    </citation>
    <scope>NUCLEOTIDE SEQUENCE [LARGE SCALE GENOMIC DNA]</scope>
    <source>
        <strain evidence="11">DSM 22363</strain>
    </source>
</reference>
<keyword evidence="4" id="KW-0805">Transcription regulation</keyword>
<dbReference type="GO" id="GO:0005524">
    <property type="term" value="F:ATP binding"/>
    <property type="evidence" value="ECO:0007669"/>
    <property type="project" value="UniProtKB-KW"/>
</dbReference>
<keyword evidence="1" id="KW-0547">Nucleotide-binding</keyword>
<dbReference type="GO" id="GO:0043565">
    <property type="term" value="F:sequence-specific DNA binding"/>
    <property type="evidence" value="ECO:0007669"/>
    <property type="project" value="InterPro"/>
</dbReference>
<dbReference type="PANTHER" id="PTHR32071:SF117">
    <property type="entry name" value="PTS-DEPENDENT DIHYDROXYACETONE KINASE OPERON REGULATORY PROTEIN-RELATED"/>
    <property type="match status" value="1"/>
</dbReference>
<gene>
    <name evidence="10" type="ORF">SAMN02745824_1160</name>
</gene>
<dbReference type="InterPro" id="IPR002197">
    <property type="entry name" value="HTH_Fis"/>
</dbReference>
<dbReference type="GO" id="GO:0000160">
    <property type="term" value="P:phosphorelay signal transduction system"/>
    <property type="evidence" value="ECO:0007669"/>
    <property type="project" value="UniProtKB-KW"/>
</dbReference>
<dbReference type="AlphaFoldDB" id="A0A1N6CWN8"/>
<dbReference type="STRING" id="1123272.SAMN02745824_1160"/>
<dbReference type="Pfam" id="PF00158">
    <property type="entry name" value="Sigma54_activat"/>
    <property type="match status" value="1"/>
</dbReference>
<keyword evidence="5" id="KW-0238">DNA-binding</keyword>
<evidence type="ECO:0000313" key="11">
    <source>
        <dbReference type="Proteomes" id="UP000185192"/>
    </source>
</evidence>
<dbReference type="Gene3D" id="1.10.10.60">
    <property type="entry name" value="Homeodomain-like"/>
    <property type="match status" value="1"/>
</dbReference>
<dbReference type="CDD" id="cd00009">
    <property type="entry name" value="AAA"/>
    <property type="match status" value="1"/>
</dbReference>
<dbReference type="EMBL" id="FSQW01000001">
    <property type="protein sequence ID" value="SIN62990.1"/>
    <property type="molecule type" value="Genomic_DNA"/>
</dbReference>
<dbReference type="InterPro" id="IPR003593">
    <property type="entry name" value="AAA+_ATPase"/>
</dbReference>
<dbReference type="InterPro" id="IPR025943">
    <property type="entry name" value="Sigma_54_int_dom_ATP-bd_2"/>
</dbReference>
<dbReference type="Proteomes" id="UP000185192">
    <property type="component" value="Unassembled WGS sequence"/>
</dbReference>
<organism evidence="10 11">
    <name type="scientific">Parasphingorhabdus marina DSM 22363</name>
    <dbReference type="NCBI Taxonomy" id="1123272"/>
    <lineage>
        <taxon>Bacteria</taxon>
        <taxon>Pseudomonadati</taxon>
        <taxon>Pseudomonadota</taxon>
        <taxon>Alphaproteobacteria</taxon>
        <taxon>Sphingomonadales</taxon>
        <taxon>Sphingomonadaceae</taxon>
        <taxon>Parasphingorhabdus</taxon>
    </lineage>
</organism>
<protein>
    <submittedName>
        <fullName evidence="10">Sigma-54 specific transcriptional regulator, flagellar regulatory protein A</fullName>
    </submittedName>
</protein>
<name>A0A1N6CWN8_9SPHN</name>
<keyword evidence="11" id="KW-1185">Reference proteome</keyword>
<keyword evidence="10" id="KW-0282">Flagellum</keyword>
<feature type="domain" description="Sigma-54 factor interaction" evidence="9">
    <location>
        <begin position="19"/>
        <end position="246"/>
    </location>
</feature>
<dbReference type="GO" id="GO:0006355">
    <property type="term" value="P:regulation of DNA-templated transcription"/>
    <property type="evidence" value="ECO:0007669"/>
    <property type="project" value="InterPro"/>
</dbReference>
<dbReference type="Pfam" id="PF02954">
    <property type="entry name" value="HTH_8"/>
    <property type="match status" value="1"/>
</dbReference>
<evidence type="ECO:0000256" key="4">
    <source>
        <dbReference type="ARBA" id="ARBA00023015"/>
    </source>
</evidence>
<dbReference type="SMART" id="SM00382">
    <property type="entry name" value="AAA"/>
    <property type="match status" value="1"/>
</dbReference>